<dbReference type="GO" id="GO:0005506">
    <property type="term" value="F:iron ion binding"/>
    <property type="evidence" value="ECO:0007669"/>
    <property type="project" value="InterPro"/>
</dbReference>
<dbReference type="Gene3D" id="3.30.70.20">
    <property type="match status" value="1"/>
</dbReference>
<keyword evidence="2" id="KW-0001">2Fe-2S</keyword>
<evidence type="ECO:0000256" key="6">
    <source>
        <dbReference type="ARBA" id="ARBA00023004"/>
    </source>
</evidence>
<dbReference type="InterPro" id="IPR049830">
    <property type="entry name" value="HndD"/>
</dbReference>
<dbReference type="PANTHER" id="PTHR11615">
    <property type="entry name" value="NITRATE, FORMATE, IRON DEHYDROGENASE"/>
    <property type="match status" value="1"/>
</dbReference>
<keyword evidence="3" id="KW-0479">Metal-binding</keyword>
<dbReference type="Gene3D" id="3.10.20.740">
    <property type="match status" value="1"/>
</dbReference>
<dbReference type="SUPFAM" id="SSF54292">
    <property type="entry name" value="2Fe-2S ferredoxin-like"/>
    <property type="match status" value="1"/>
</dbReference>
<dbReference type="FunFam" id="3.10.20.740:FF:000005">
    <property type="entry name" value="NADH:ubiquinone oxidoreductase subunit"/>
    <property type="match status" value="1"/>
</dbReference>
<protein>
    <submittedName>
        <fullName evidence="11">Ferredoxin</fullName>
    </submittedName>
</protein>
<evidence type="ECO:0000259" key="8">
    <source>
        <dbReference type="PROSITE" id="PS51085"/>
    </source>
</evidence>
<reference evidence="11 12" key="1">
    <citation type="journal article" date="2017" name="ISME J.">
        <title>Energy and carbon metabolisms in a deep terrestrial subsurface fluid microbial community.</title>
        <authorList>
            <person name="Momper L."/>
            <person name="Jungbluth S.P."/>
            <person name="Lee M.D."/>
            <person name="Amend J.P."/>
        </authorList>
    </citation>
    <scope>NUCLEOTIDE SEQUENCE [LARGE SCALE GENOMIC DNA]</scope>
    <source>
        <strain evidence="11">SURF_5</strain>
    </source>
</reference>
<dbReference type="CDD" id="cd00207">
    <property type="entry name" value="fer2"/>
    <property type="match status" value="1"/>
</dbReference>
<evidence type="ECO:0000259" key="10">
    <source>
        <dbReference type="PROSITE" id="PS51839"/>
    </source>
</evidence>
<evidence type="ECO:0000313" key="12">
    <source>
        <dbReference type="Proteomes" id="UP000265882"/>
    </source>
</evidence>
<evidence type="ECO:0000256" key="3">
    <source>
        <dbReference type="ARBA" id="ARBA00022723"/>
    </source>
</evidence>
<dbReference type="GO" id="GO:0008901">
    <property type="term" value="F:ferredoxin hydrogenase activity"/>
    <property type="evidence" value="ECO:0007669"/>
    <property type="project" value="InterPro"/>
</dbReference>
<sequence>MVTLTIDNREVKVPEGTPILEAARSIGIRIPTLCALPEINHTPGACRVCVVEVDRSRTLVASCVYPVAEGMKVKTNSERVRRARRSVVEFLLSDHPADCNICQKHEHCELQAVAELVGVRTIRVPRTIFNSRQVDDSSPSLVRDSSKCVNCVRCVAVCAEVQGVSLLTPEGRGFESKVVPAMNANLADSACTYCGQCSVVCPTGAIIEHDDTDKVFAALEDPSKHVIVQEAPAIRAALGEEFGMPPGTLVTGKMIAALRRLGFDRIFDTNFTADLTIIEEGNELLKRVKTGGKLPMITSCSPGWIKFIEHFYPSLLPHLSTCKSPQQMFGALAKTYYPKLTGIDPKDIFVVSIMPCTAKKYEASRPEMCSSGYRDVDAVLTTRELGRMIRQAGIDFVNLPDEPYDPPMGQYTGAGTIFGATGGVMEAALRTVYAVVCGHNMPSLDIMPVRGLEGVKEAAMQVGPLGEVRVAVAHGLGNARKLLDKVMDGSANYHFIEIMACPGGCVGGGGQPLPVSNEKRSLRAQALYVDDAEVQQLRQSHENPAVKELYEKFLKEPLGAMSHKLLHTHYVERDF</sequence>
<feature type="domain" description="4Fe-4S ferredoxin-type" evidence="9">
    <location>
        <begin position="139"/>
        <end position="169"/>
    </location>
</feature>
<dbReference type="GO" id="GO:0051539">
    <property type="term" value="F:4 iron, 4 sulfur cluster binding"/>
    <property type="evidence" value="ECO:0007669"/>
    <property type="project" value="UniProtKB-KW"/>
</dbReference>
<evidence type="ECO:0000256" key="2">
    <source>
        <dbReference type="ARBA" id="ARBA00022714"/>
    </source>
</evidence>
<dbReference type="Gene3D" id="4.10.260.20">
    <property type="entry name" value="Iron hydrogenase, small subunit"/>
    <property type="match status" value="1"/>
</dbReference>
<keyword evidence="6" id="KW-0408">Iron</keyword>
<dbReference type="InterPro" id="IPR036991">
    <property type="entry name" value="Fe_hydrogenase_ssu_sf"/>
</dbReference>
<dbReference type="SUPFAM" id="SSF53920">
    <property type="entry name" value="Fe-only hydrogenase"/>
    <property type="match status" value="1"/>
</dbReference>
<dbReference type="FunFam" id="3.30.70.20:FF:000035">
    <property type="entry name" value="Iron hydrogenase 1"/>
    <property type="match status" value="1"/>
</dbReference>
<dbReference type="Gene3D" id="3.40.50.1780">
    <property type="match status" value="1"/>
</dbReference>
<evidence type="ECO:0000256" key="5">
    <source>
        <dbReference type="ARBA" id="ARBA00023002"/>
    </source>
</evidence>
<dbReference type="Gene3D" id="3.40.950.10">
    <property type="entry name" value="Fe-only Hydrogenase (Larger Subunit), Chain L, domain 3"/>
    <property type="match status" value="1"/>
</dbReference>
<dbReference type="NCBIfam" id="TIGR02512">
    <property type="entry name" value="FeFe_hydrog_A"/>
    <property type="match status" value="1"/>
</dbReference>
<dbReference type="SUPFAM" id="SSF54862">
    <property type="entry name" value="4Fe-4S ferredoxins"/>
    <property type="match status" value="1"/>
</dbReference>
<dbReference type="EMBL" id="QZKU01000127">
    <property type="protein sequence ID" value="RJP16608.1"/>
    <property type="molecule type" value="Genomic_DNA"/>
</dbReference>
<dbReference type="PROSITE" id="PS51085">
    <property type="entry name" value="2FE2S_FER_2"/>
    <property type="match status" value="1"/>
</dbReference>
<dbReference type="InterPro" id="IPR009016">
    <property type="entry name" value="Fe_hydrogenase"/>
</dbReference>
<feature type="domain" description="4Fe-4S ferredoxin-type" evidence="9">
    <location>
        <begin position="182"/>
        <end position="211"/>
    </location>
</feature>
<dbReference type="SMART" id="SM00902">
    <property type="entry name" value="Fe_hyd_SSU"/>
    <property type="match status" value="1"/>
</dbReference>
<dbReference type="GO" id="GO:0051537">
    <property type="term" value="F:2 iron, 2 sulfur cluster binding"/>
    <property type="evidence" value="ECO:0007669"/>
    <property type="project" value="UniProtKB-KW"/>
</dbReference>
<keyword evidence="4" id="KW-0677">Repeat</keyword>
<keyword evidence="5" id="KW-0560">Oxidoreductase</keyword>
<dbReference type="InterPro" id="IPR017900">
    <property type="entry name" value="4Fe4S_Fe_S_CS"/>
</dbReference>
<evidence type="ECO:0000256" key="7">
    <source>
        <dbReference type="ARBA" id="ARBA00023014"/>
    </source>
</evidence>
<dbReference type="Pfam" id="PF02256">
    <property type="entry name" value="Fe_hyd_SSU"/>
    <property type="match status" value="1"/>
</dbReference>
<dbReference type="InterPro" id="IPR017896">
    <property type="entry name" value="4Fe4S_Fe-S-bd"/>
</dbReference>
<accession>A0A3A4N3U2</accession>
<name>A0A3A4N3U2_ABYX5</name>
<proteinExistence type="predicted"/>
<evidence type="ECO:0000256" key="4">
    <source>
        <dbReference type="ARBA" id="ARBA00022737"/>
    </source>
</evidence>
<dbReference type="Pfam" id="PF10588">
    <property type="entry name" value="NADH-G_4Fe-4S_3"/>
    <property type="match status" value="1"/>
</dbReference>
<dbReference type="Pfam" id="PF13510">
    <property type="entry name" value="Fer2_4"/>
    <property type="match status" value="1"/>
</dbReference>
<dbReference type="InterPro" id="IPR036010">
    <property type="entry name" value="2Fe-2S_ferredoxin-like_sf"/>
</dbReference>
<dbReference type="Pfam" id="PF02906">
    <property type="entry name" value="Fe_hyd_lg_C"/>
    <property type="match status" value="1"/>
</dbReference>
<dbReference type="InterPro" id="IPR013352">
    <property type="entry name" value="Fe_hydrogenase_subset"/>
</dbReference>
<dbReference type="InterPro" id="IPR050340">
    <property type="entry name" value="Cytosolic_Fe-S_CAF"/>
</dbReference>
<evidence type="ECO:0000256" key="1">
    <source>
        <dbReference type="ARBA" id="ARBA00022485"/>
    </source>
</evidence>
<feature type="domain" description="2Fe-2S ferredoxin-type" evidence="8">
    <location>
        <begin position="1"/>
        <end position="79"/>
    </location>
</feature>
<dbReference type="Proteomes" id="UP000265882">
    <property type="component" value="Unassembled WGS sequence"/>
</dbReference>
<evidence type="ECO:0000259" key="9">
    <source>
        <dbReference type="PROSITE" id="PS51379"/>
    </source>
</evidence>
<dbReference type="PROSITE" id="PS51379">
    <property type="entry name" value="4FE4S_FER_2"/>
    <property type="match status" value="2"/>
</dbReference>
<dbReference type="SMART" id="SM00929">
    <property type="entry name" value="NADH-G_4Fe-4S_3"/>
    <property type="match status" value="1"/>
</dbReference>
<dbReference type="AlphaFoldDB" id="A0A3A4N3U2"/>
<dbReference type="Pfam" id="PF12838">
    <property type="entry name" value="Fer4_7"/>
    <property type="match status" value="1"/>
</dbReference>
<evidence type="ECO:0000313" key="11">
    <source>
        <dbReference type="EMBL" id="RJP16608.1"/>
    </source>
</evidence>
<comment type="caution">
    <text evidence="11">The sequence shown here is derived from an EMBL/GenBank/DDBJ whole genome shotgun (WGS) entry which is preliminary data.</text>
</comment>
<dbReference type="PROSITE" id="PS00198">
    <property type="entry name" value="4FE4S_FER_1"/>
    <property type="match status" value="1"/>
</dbReference>
<organism evidence="11 12">
    <name type="scientific">Abyssobacteria bacterium (strain SURF_5)</name>
    <dbReference type="NCBI Taxonomy" id="2093360"/>
    <lineage>
        <taxon>Bacteria</taxon>
        <taxon>Pseudomonadati</taxon>
        <taxon>Candidatus Hydrogenedentota</taxon>
        <taxon>Candidatus Abyssobacteria</taxon>
    </lineage>
</organism>
<dbReference type="NCBIfam" id="NF040763">
    <property type="entry name" value="FeFe_hydrog_A6"/>
    <property type="match status" value="1"/>
</dbReference>
<dbReference type="InterPro" id="IPR019574">
    <property type="entry name" value="NADH_UbQ_OxRdtase_Gsu_4Fe4S-bd"/>
</dbReference>
<keyword evidence="1" id="KW-0004">4Fe-4S</keyword>
<dbReference type="InterPro" id="IPR003149">
    <property type="entry name" value="Fe_hydrogenase_ssu"/>
</dbReference>
<dbReference type="InterPro" id="IPR004108">
    <property type="entry name" value="Fe_hydrogenase_lsu_C"/>
</dbReference>
<gene>
    <name evidence="11" type="ORF">C4520_18420</name>
</gene>
<dbReference type="InterPro" id="IPR001041">
    <property type="entry name" value="2Fe-2S_ferredoxin-type"/>
</dbReference>
<feature type="domain" description="4Fe-4S His(Cys)3-ligated-type" evidence="10">
    <location>
        <begin position="79"/>
        <end position="118"/>
    </location>
</feature>
<dbReference type="PROSITE" id="PS51839">
    <property type="entry name" value="4FE4S_HC3"/>
    <property type="match status" value="1"/>
</dbReference>
<keyword evidence="7" id="KW-0411">Iron-sulfur</keyword>